<feature type="chain" id="PRO_5022673717" description="Outer membrane lipoprotein carrier protein LolA" evidence="1">
    <location>
        <begin position="25"/>
        <end position="162"/>
    </location>
</feature>
<evidence type="ECO:0000256" key="1">
    <source>
        <dbReference type="SAM" id="SignalP"/>
    </source>
</evidence>
<protein>
    <recommendedName>
        <fullName evidence="4">Outer membrane lipoprotein carrier protein LolA</fullName>
    </recommendedName>
</protein>
<dbReference type="Proteomes" id="UP000321199">
    <property type="component" value="Chromosome"/>
</dbReference>
<dbReference type="EMBL" id="CP042344">
    <property type="protein sequence ID" value="QEA14504.1"/>
    <property type="molecule type" value="Genomic_DNA"/>
</dbReference>
<dbReference type="KEGG" id="cof:FOZ74_07065"/>
<evidence type="ECO:0000313" key="2">
    <source>
        <dbReference type="EMBL" id="QEA14504.1"/>
    </source>
</evidence>
<keyword evidence="1" id="KW-0732">Signal</keyword>
<sequence>MRRRRALCLAAAALLAACAAPRWQQPGTPLPEVLAALGQPTLTVALPGGGQRLIYSSQPAGRQVLQAEFDAGQRFVALHQVMNEARFMALRPGVDTRTTVLQTFGPPALVEQVASFTGDIWTYRLLENFIARQAHVHIDPAGVVRRVMFTDEEPDERFLRLR</sequence>
<dbReference type="OrthoDB" id="8962020at2"/>
<dbReference type="RefSeq" id="WP_146914115.1">
    <property type="nucleotide sequence ID" value="NZ_CP042344.1"/>
</dbReference>
<dbReference type="AlphaFoldDB" id="A0A5B8S065"/>
<evidence type="ECO:0008006" key="4">
    <source>
        <dbReference type="Google" id="ProtNLM"/>
    </source>
</evidence>
<proteinExistence type="predicted"/>
<feature type="signal peptide" evidence="1">
    <location>
        <begin position="1"/>
        <end position="24"/>
    </location>
</feature>
<organism evidence="2 3">
    <name type="scientific">Comamonas flocculans</name>
    <dbReference type="NCBI Taxonomy" id="2597701"/>
    <lineage>
        <taxon>Bacteria</taxon>
        <taxon>Pseudomonadati</taxon>
        <taxon>Pseudomonadota</taxon>
        <taxon>Betaproteobacteria</taxon>
        <taxon>Burkholderiales</taxon>
        <taxon>Comamonadaceae</taxon>
        <taxon>Comamonas</taxon>
    </lineage>
</organism>
<gene>
    <name evidence="2" type="ORF">FOZ74_07065</name>
</gene>
<evidence type="ECO:0000313" key="3">
    <source>
        <dbReference type="Proteomes" id="UP000321199"/>
    </source>
</evidence>
<reference evidence="2 3" key="1">
    <citation type="submission" date="2019-07" db="EMBL/GenBank/DDBJ databases">
        <title>Complete genome sequence of Comamonas sp. NLF 7-7 isolated from livestock.</title>
        <authorList>
            <person name="Kim D.H."/>
            <person name="Kim J.G."/>
        </authorList>
    </citation>
    <scope>NUCLEOTIDE SEQUENCE [LARGE SCALE GENOMIC DNA]</scope>
    <source>
        <strain evidence="2 3">NLF 7-7</strain>
    </source>
</reference>
<keyword evidence="3" id="KW-1185">Reference proteome</keyword>
<name>A0A5B8S065_9BURK</name>
<accession>A0A5B8S065</accession>
<dbReference type="PROSITE" id="PS51257">
    <property type="entry name" value="PROKAR_LIPOPROTEIN"/>
    <property type="match status" value="1"/>
</dbReference>